<feature type="compositionally biased region" description="Low complexity" evidence="1">
    <location>
        <begin position="47"/>
        <end position="56"/>
    </location>
</feature>
<sequence length="518" mass="56334">MAPSRVFDPAPPRKDEEEEDLTRSQGCEFNSDSELEVIEAGGAVLQGGEESGSSVEGKGGAQSSVPDFNVEKTVVHHPTYQVARGVLRFPARERCTTTLATTWAEVASGPTGRDPQVSSGRGTLVPSGRGWLRGRGTLVSGGRVMLLTSGRGTLAPSHVGAQQASTTSLHSSTPELGRAWEKRGCAVRKMVSQRTEPPTKTSEESSEIAPMRVTISLKHGDQTKLDNPKESEDRAGNSDGQDQENSDAIPSRMPLTSQELRANRENQAAGEQEASSHKKKTTVVRAKGGNRPTYTVAAAAGDLSRSNPRKKMTHEKKFPETDSSVMLGRIFPPWGQRIKAPHQEAASLPPISCVPVFRNSKSSSSSLSPGPKQSKQDGTLRRSRTWRRRETQTVAREDDELNRDPVLQAQLSTYRPGPPYLLLHRGELSSGDARTRAPYISQISQPLPQRQRSITPRGFAPSGDQEPLTHATGPEMSQQPSGEQGCPRCPVLQKEIEKLKDQLAAIQFLNEKFQSFGV</sequence>
<dbReference type="GeneID" id="105997261"/>
<protein>
    <submittedName>
        <fullName evidence="3">Uncharacterized protein CXorf49 homolog</fullName>
    </submittedName>
</protein>
<dbReference type="AlphaFoldDB" id="A0A1S3GGD8"/>
<dbReference type="InterPro" id="IPR027822">
    <property type="entry name" value="DUF4641"/>
</dbReference>
<dbReference type="Pfam" id="PF15483">
    <property type="entry name" value="DUF4641"/>
    <property type="match status" value="1"/>
</dbReference>
<feature type="compositionally biased region" description="Basic and acidic residues" evidence="1">
    <location>
        <begin position="218"/>
        <end position="236"/>
    </location>
</feature>
<dbReference type="Proteomes" id="UP000081671">
    <property type="component" value="Unplaced"/>
</dbReference>
<feature type="region of interest" description="Disordered" evidence="1">
    <location>
        <begin position="107"/>
        <end position="129"/>
    </location>
</feature>
<keyword evidence="2" id="KW-1185">Reference proteome</keyword>
<evidence type="ECO:0000313" key="3">
    <source>
        <dbReference type="RefSeq" id="XP_012887072.1"/>
    </source>
</evidence>
<evidence type="ECO:0000256" key="1">
    <source>
        <dbReference type="SAM" id="MobiDB-lite"/>
    </source>
</evidence>
<accession>A0A1S3GGD8</accession>
<dbReference type="RefSeq" id="XP_012887072.1">
    <property type="nucleotide sequence ID" value="XM_013031618.1"/>
</dbReference>
<feature type="compositionally biased region" description="Low complexity" evidence="1">
    <location>
        <begin position="360"/>
        <end position="373"/>
    </location>
</feature>
<dbReference type="PANTHER" id="PTHR31866:SF1">
    <property type="entry name" value="GENE 4779-RELATED"/>
    <property type="match status" value="1"/>
</dbReference>
<proteinExistence type="predicted"/>
<dbReference type="OrthoDB" id="9629060at2759"/>
<feature type="region of interest" description="Disordered" evidence="1">
    <location>
        <begin position="446"/>
        <end position="488"/>
    </location>
</feature>
<feature type="region of interest" description="Disordered" evidence="1">
    <location>
        <begin position="359"/>
        <end position="405"/>
    </location>
</feature>
<feature type="region of interest" description="Disordered" evidence="1">
    <location>
        <begin position="1"/>
        <end position="64"/>
    </location>
</feature>
<feature type="compositionally biased region" description="Polar residues" evidence="1">
    <location>
        <begin position="160"/>
        <end position="174"/>
    </location>
</feature>
<evidence type="ECO:0000313" key="2">
    <source>
        <dbReference type="Proteomes" id="UP000081671"/>
    </source>
</evidence>
<feature type="region of interest" description="Disordered" evidence="1">
    <location>
        <begin position="156"/>
        <end position="317"/>
    </location>
</feature>
<reference evidence="3" key="1">
    <citation type="submission" date="2025-08" db="UniProtKB">
        <authorList>
            <consortium name="RefSeq"/>
        </authorList>
    </citation>
    <scope>IDENTIFICATION</scope>
    <source>
        <tissue evidence="3">Kidney</tissue>
    </source>
</reference>
<dbReference type="PANTHER" id="PTHR31866">
    <property type="entry name" value="GENE 4779-RELATED"/>
    <property type="match status" value="1"/>
</dbReference>
<name>A0A1S3GGD8_DIPOR</name>
<organism evidence="2 3">
    <name type="scientific">Dipodomys ordii</name>
    <name type="common">Ord's kangaroo rat</name>
    <dbReference type="NCBI Taxonomy" id="10020"/>
    <lineage>
        <taxon>Eukaryota</taxon>
        <taxon>Metazoa</taxon>
        <taxon>Chordata</taxon>
        <taxon>Craniata</taxon>
        <taxon>Vertebrata</taxon>
        <taxon>Euteleostomi</taxon>
        <taxon>Mammalia</taxon>
        <taxon>Eutheria</taxon>
        <taxon>Euarchontoglires</taxon>
        <taxon>Glires</taxon>
        <taxon>Rodentia</taxon>
        <taxon>Castorimorpha</taxon>
        <taxon>Heteromyidae</taxon>
        <taxon>Dipodomyinae</taxon>
        <taxon>Dipodomys</taxon>
    </lineage>
</organism>
<dbReference type="InParanoid" id="A0A1S3GGD8"/>
<dbReference type="KEGG" id="dord:105997261"/>
<gene>
    <name evidence="3" type="primary">LOC105997261</name>
</gene>